<evidence type="ECO:0000256" key="1">
    <source>
        <dbReference type="ARBA" id="ARBA00005622"/>
    </source>
</evidence>
<gene>
    <name evidence="4" type="ORF">OIK42_04035</name>
</gene>
<dbReference type="EMBL" id="JAQQXP010000001">
    <property type="protein sequence ID" value="MDC8829929.1"/>
    <property type="molecule type" value="Genomic_DNA"/>
</dbReference>
<dbReference type="Pfam" id="PF00756">
    <property type="entry name" value="Esterase"/>
    <property type="match status" value="1"/>
</dbReference>
<keyword evidence="5" id="KW-1185">Reference proteome</keyword>
<evidence type="ECO:0000256" key="2">
    <source>
        <dbReference type="ARBA" id="ARBA00022801"/>
    </source>
</evidence>
<proteinExistence type="inferred from homology"/>
<dbReference type="RefSeq" id="WP_273638502.1">
    <property type="nucleotide sequence ID" value="NZ_JAQQXP010000001.1"/>
</dbReference>
<dbReference type="PANTHER" id="PTHR40841">
    <property type="entry name" value="SIDEROPHORE TRIACETYLFUSARININE C ESTERASE"/>
    <property type="match status" value="1"/>
</dbReference>
<accession>A0ABT5L0G5</accession>
<evidence type="ECO:0000313" key="4">
    <source>
        <dbReference type="EMBL" id="MDC8829929.1"/>
    </source>
</evidence>
<feature type="chain" id="PRO_5046154809" evidence="3">
    <location>
        <begin position="24"/>
        <end position="388"/>
    </location>
</feature>
<dbReference type="InterPro" id="IPR029058">
    <property type="entry name" value="AB_hydrolase_fold"/>
</dbReference>
<dbReference type="Gene3D" id="3.40.50.1820">
    <property type="entry name" value="alpha/beta hydrolase"/>
    <property type="match status" value="1"/>
</dbReference>
<keyword evidence="3" id="KW-0732">Signal</keyword>
<evidence type="ECO:0000313" key="5">
    <source>
        <dbReference type="Proteomes" id="UP001218788"/>
    </source>
</evidence>
<name>A0ABT5L0G5_9ALTE</name>
<organism evidence="4 5">
    <name type="scientific">Alteromonas gilva</name>
    <dbReference type="NCBI Taxonomy" id="2987522"/>
    <lineage>
        <taxon>Bacteria</taxon>
        <taxon>Pseudomonadati</taxon>
        <taxon>Pseudomonadota</taxon>
        <taxon>Gammaproteobacteria</taxon>
        <taxon>Alteromonadales</taxon>
        <taxon>Alteromonadaceae</taxon>
        <taxon>Alteromonas/Salinimonas group</taxon>
        <taxon>Alteromonas</taxon>
    </lineage>
</organism>
<dbReference type="PANTHER" id="PTHR40841:SF2">
    <property type="entry name" value="SIDEROPHORE-DEGRADING ESTERASE (EUROFUNG)"/>
    <property type="match status" value="1"/>
</dbReference>
<keyword evidence="2 4" id="KW-0378">Hydrolase</keyword>
<dbReference type="SUPFAM" id="SSF53474">
    <property type="entry name" value="alpha/beta-Hydrolases"/>
    <property type="match status" value="1"/>
</dbReference>
<sequence>MNKFLLLFFLVLTLAGKVSPSIAQVTWQPAQKIESSFLNESRSFRVSLPDNYNKTPSAQYPLLLILDGQRYGDVVANNARFLSQTGDIPQHVIVALDSVNRLRDFTPTDSSAWVGDGGANKFLAFIEQELMPKLVKKHRVGAHKILWGQSLAGLYVMYHLYTAPTTFDAYMVNDGALDWDGQIVAEHLQEYLAGAHRPKQFLYFNNSFLIDDVPQEFKFIEPLKTLLKNNAGEQLRWVHENLSRESHATIPLVGSIQGLRALYEGYRIPESIIFSGLEAIKTYFDGIKNRIGASDKLPEDALLALGFHTLFADPASSVDVFEYCTSLHPDSIGAWEGLSEANVMQGNVDAGIHAIEQAIRAAKRTQSPEQSRLVEHKNTLISERNNTD</sequence>
<comment type="caution">
    <text evidence="4">The sequence shown here is derived from an EMBL/GenBank/DDBJ whole genome shotgun (WGS) entry which is preliminary data.</text>
</comment>
<dbReference type="Proteomes" id="UP001218788">
    <property type="component" value="Unassembled WGS sequence"/>
</dbReference>
<feature type="signal peptide" evidence="3">
    <location>
        <begin position="1"/>
        <end position="23"/>
    </location>
</feature>
<comment type="similarity">
    <text evidence="1">Belongs to the esterase D family.</text>
</comment>
<dbReference type="InterPro" id="IPR000801">
    <property type="entry name" value="Esterase-like"/>
</dbReference>
<reference evidence="4 5" key="1">
    <citation type="submission" date="2022-10" db="EMBL/GenBank/DDBJ databases">
        <title>Alteromonas sp. chi3 Genome sequencing.</title>
        <authorList>
            <person name="Park S."/>
        </authorList>
    </citation>
    <scope>NUCLEOTIDE SEQUENCE [LARGE SCALE GENOMIC DNA]</scope>
    <source>
        <strain evidence="5">chi3</strain>
    </source>
</reference>
<dbReference type="GO" id="GO:0016787">
    <property type="term" value="F:hydrolase activity"/>
    <property type="evidence" value="ECO:0007669"/>
    <property type="project" value="UniProtKB-KW"/>
</dbReference>
<evidence type="ECO:0000256" key="3">
    <source>
        <dbReference type="SAM" id="SignalP"/>
    </source>
</evidence>
<dbReference type="InterPro" id="IPR052558">
    <property type="entry name" value="Siderophore_Hydrolase_D"/>
</dbReference>
<protein>
    <submittedName>
        <fullName evidence="4">Alpha/beta hydrolase-fold protein</fullName>
    </submittedName>
</protein>